<sequence length="799" mass="81957">MTARLGTMETRQPLPWWRAQDPRLVPAALAVWGVTLAALLGTWWAAVAGGAVTALAGAVLFWRRPSRRPAAGALVVAGLALAVPTAMRVHDAERDPLRAAAAHGAPAVLRVVVTERPKPVRSAGYADRQAGARSVVLPAEVTAAEIAGRPAESTGRVLLLAPVTPWSGMLPGQVVTVSGQLGPARGAELTGAVLSVRGPPGDPGAAPWWQRAAESLRAGLHRLCAVLPEEPAGLLPGLVVGDTSALPPRVEHEFVTSGMSHLTAVSGGNLAIVCGAVLLLLRLLRVGPRASAIAAGACLVGFLVLAGPEPSVLRAGVMGAVGLLALALGRRGSALPALAFSVCSLVIWDPAMAVDFGFALSVLATAGLVLLAPRWADAMVRRGVPPGYAEGLSVPLAAFVVTAPVIAGMAGSVSLVSVLTNVLAAPVVAPATVFGVLATVVGPWWPGAGTVLVRVADPEARWLILVARHGARAPGAVLDWPGGWWGGLLAAGLLAVVVVALRLRRIRVLVTVILAGVLLVFVPVRVLDPAWPPGAWAMVECDVGQGDALVLATAERGRAVVVDTGPEPGPVDECLRRLDVDRVPLVVLSHLHADHLGGLASVFEGRTVGAVAVGPGRAPGWAWRQVAEEAGRQGVPLLELGVGQRLEWPGLSLDVLGPRYVPARSAVEQDGTMVNNSSVVLRAATPAGRVLLTGDVELAAQADLLAGGADLRAEVLKIPHHGSRYSLPDFLAAVGPRVAMASVGAGNRYGHPSKSTMDALIALGALVTRTDTDGDTAVVPDGGGPAISRRGEPRGPPRR</sequence>
<dbReference type="SMART" id="SM00849">
    <property type="entry name" value="Lactamase_B"/>
    <property type="match status" value="1"/>
</dbReference>
<dbReference type="NCBIfam" id="TIGR00360">
    <property type="entry name" value="ComEC_N-term"/>
    <property type="match status" value="1"/>
</dbReference>
<keyword evidence="10" id="KW-1185">Reference proteome</keyword>
<feature type="transmembrane region" description="Helical" evidence="7">
    <location>
        <begin position="290"/>
        <end position="306"/>
    </location>
</feature>
<feature type="transmembrane region" description="Helical" evidence="7">
    <location>
        <begin position="392"/>
        <end position="416"/>
    </location>
</feature>
<dbReference type="Pfam" id="PF13567">
    <property type="entry name" value="DUF4131"/>
    <property type="match status" value="1"/>
</dbReference>
<evidence type="ECO:0000313" key="10">
    <source>
        <dbReference type="Proteomes" id="UP001597419"/>
    </source>
</evidence>
<evidence type="ECO:0000256" key="5">
    <source>
        <dbReference type="ARBA" id="ARBA00023136"/>
    </source>
</evidence>
<evidence type="ECO:0000256" key="2">
    <source>
        <dbReference type="ARBA" id="ARBA00022475"/>
    </source>
</evidence>
<dbReference type="EMBL" id="JBHUKU010000005">
    <property type="protein sequence ID" value="MFD2459076.1"/>
    <property type="molecule type" value="Genomic_DNA"/>
</dbReference>
<feature type="transmembrane region" description="Helical" evidence="7">
    <location>
        <begin position="482"/>
        <end position="501"/>
    </location>
</feature>
<dbReference type="Pfam" id="PF00753">
    <property type="entry name" value="Lactamase_B"/>
    <property type="match status" value="1"/>
</dbReference>
<evidence type="ECO:0000256" key="6">
    <source>
        <dbReference type="SAM" id="MobiDB-lite"/>
    </source>
</evidence>
<keyword evidence="2" id="KW-1003">Cell membrane</keyword>
<name>A0ABW5GC31_9PSEU</name>
<keyword evidence="3 7" id="KW-0812">Transmembrane</keyword>
<evidence type="ECO:0000256" key="4">
    <source>
        <dbReference type="ARBA" id="ARBA00022989"/>
    </source>
</evidence>
<evidence type="ECO:0000313" key="9">
    <source>
        <dbReference type="EMBL" id="MFD2459076.1"/>
    </source>
</evidence>
<feature type="transmembrane region" description="Helical" evidence="7">
    <location>
        <begin position="423"/>
        <end position="445"/>
    </location>
</feature>
<feature type="transmembrane region" description="Helical" evidence="7">
    <location>
        <begin position="350"/>
        <end position="372"/>
    </location>
</feature>
<comment type="caution">
    <text evidence="9">The sequence shown here is derived from an EMBL/GenBank/DDBJ whole genome shotgun (WGS) entry which is preliminary data.</text>
</comment>
<evidence type="ECO:0000259" key="8">
    <source>
        <dbReference type="SMART" id="SM00849"/>
    </source>
</evidence>
<dbReference type="Pfam" id="PF03772">
    <property type="entry name" value="Competence"/>
    <property type="match status" value="1"/>
</dbReference>
<proteinExistence type="predicted"/>
<dbReference type="InterPro" id="IPR035681">
    <property type="entry name" value="ComA-like_MBL"/>
</dbReference>
<dbReference type="InterPro" id="IPR001279">
    <property type="entry name" value="Metallo-B-lactamas"/>
</dbReference>
<feature type="transmembrane region" description="Helical" evidence="7">
    <location>
        <begin position="69"/>
        <end position="87"/>
    </location>
</feature>
<organism evidence="9 10">
    <name type="scientific">Amycolatopsis samaneae</name>
    <dbReference type="NCBI Taxonomy" id="664691"/>
    <lineage>
        <taxon>Bacteria</taxon>
        <taxon>Bacillati</taxon>
        <taxon>Actinomycetota</taxon>
        <taxon>Actinomycetes</taxon>
        <taxon>Pseudonocardiales</taxon>
        <taxon>Pseudonocardiaceae</taxon>
        <taxon>Amycolatopsis</taxon>
    </lineage>
</organism>
<feature type="transmembrane region" description="Helical" evidence="7">
    <location>
        <begin position="508"/>
        <end position="527"/>
    </location>
</feature>
<dbReference type="Gene3D" id="3.60.15.10">
    <property type="entry name" value="Ribonuclease Z/Hydroxyacylglutathione hydrolase-like"/>
    <property type="match status" value="1"/>
</dbReference>
<keyword evidence="4 7" id="KW-1133">Transmembrane helix</keyword>
<evidence type="ECO:0000256" key="7">
    <source>
        <dbReference type="SAM" id="Phobius"/>
    </source>
</evidence>
<reference evidence="10" key="1">
    <citation type="journal article" date="2019" name="Int. J. Syst. Evol. Microbiol.">
        <title>The Global Catalogue of Microorganisms (GCM) 10K type strain sequencing project: providing services to taxonomists for standard genome sequencing and annotation.</title>
        <authorList>
            <consortium name="The Broad Institute Genomics Platform"/>
            <consortium name="The Broad Institute Genome Sequencing Center for Infectious Disease"/>
            <person name="Wu L."/>
            <person name="Ma J."/>
        </authorList>
    </citation>
    <scope>NUCLEOTIDE SEQUENCE [LARGE SCALE GENOMIC DNA]</scope>
    <source>
        <strain evidence="10">CGMCC 4.7643</strain>
    </source>
</reference>
<dbReference type="InterPro" id="IPR036866">
    <property type="entry name" value="RibonucZ/Hydroxyglut_hydro"/>
</dbReference>
<dbReference type="CDD" id="cd07731">
    <property type="entry name" value="ComA-like_MBL-fold"/>
    <property type="match status" value="1"/>
</dbReference>
<protein>
    <submittedName>
        <fullName evidence="9">ComEC/Rec2 family competence protein</fullName>
    </submittedName>
</protein>
<dbReference type="PANTHER" id="PTHR30619">
    <property type="entry name" value="DNA INTERNALIZATION/COMPETENCE PROTEIN COMEC/REC2"/>
    <property type="match status" value="1"/>
</dbReference>
<dbReference type="RefSeq" id="WP_345406256.1">
    <property type="nucleotide sequence ID" value="NZ_BAABHG010000019.1"/>
</dbReference>
<gene>
    <name evidence="9" type="ORF">ACFSYJ_10700</name>
</gene>
<feature type="region of interest" description="Disordered" evidence="6">
    <location>
        <begin position="772"/>
        <end position="799"/>
    </location>
</feature>
<evidence type="ECO:0000256" key="1">
    <source>
        <dbReference type="ARBA" id="ARBA00004651"/>
    </source>
</evidence>
<dbReference type="Proteomes" id="UP001597419">
    <property type="component" value="Unassembled WGS sequence"/>
</dbReference>
<dbReference type="InterPro" id="IPR025405">
    <property type="entry name" value="DUF4131"/>
</dbReference>
<evidence type="ECO:0000256" key="3">
    <source>
        <dbReference type="ARBA" id="ARBA00022692"/>
    </source>
</evidence>
<keyword evidence="5 7" id="KW-0472">Membrane</keyword>
<dbReference type="InterPro" id="IPR004477">
    <property type="entry name" value="ComEC_N"/>
</dbReference>
<feature type="transmembrane region" description="Helical" evidence="7">
    <location>
        <begin position="262"/>
        <end position="283"/>
    </location>
</feature>
<dbReference type="SUPFAM" id="SSF56281">
    <property type="entry name" value="Metallo-hydrolase/oxidoreductase"/>
    <property type="match status" value="1"/>
</dbReference>
<feature type="transmembrane region" description="Helical" evidence="7">
    <location>
        <begin position="29"/>
        <end position="62"/>
    </location>
</feature>
<feature type="compositionally biased region" description="Basic and acidic residues" evidence="6">
    <location>
        <begin position="789"/>
        <end position="799"/>
    </location>
</feature>
<feature type="domain" description="Metallo-beta-lactamase" evidence="8">
    <location>
        <begin position="545"/>
        <end position="745"/>
    </location>
</feature>
<accession>A0ABW5GC31</accession>
<dbReference type="PANTHER" id="PTHR30619:SF1">
    <property type="entry name" value="RECOMBINATION PROTEIN 2"/>
    <property type="match status" value="1"/>
</dbReference>
<dbReference type="InterPro" id="IPR052159">
    <property type="entry name" value="Competence_DNA_uptake"/>
</dbReference>
<comment type="subcellular location">
    <subcellularLocation>
        <location evidence="1">Cell membrane</location>
        <topology evidence="1">Multi-pass membrane protein</topology>
    </subcellularLocation>
</comment>